<evidence type="ECO:0000313" key="2">
    <source>
        <dbReference type="Proteomes" id="UP001177003"/>
    </source>
</evidence>
<keyword evidence="2" id="KW-1185">Reference proteome</keyword>
<name>A0AA35YG46_LACSI</name>
<dbReference type="Proteomes" id="UP001177003">
    <property type="component" value="Chromosome 2"/>
</dbReference>
<dbReference type="AlphaFoldDB" id="A0AA35YG46"/>
<reference evidence="1" key="1">
    <citation type="submission" date="2023-04" db="EMBL/GenBank/DDBJ databases">
        <authorList>
            <person name="Vijverberg K."/>
            <person name="Xiong W."/>
            <person name="Schranz E."/>
        </authorList>
    </citation>
    <scope>NUCLEOTIDE SEQUENCE</scope>
</reference>
<evidence type="ECO:0000313" key="1">
    <source>
        <dbReference type="EMBL" id="CAI9273292.1"/>
    </source>
</evidence>
<dbReference type="EMBL" id="OX465078">
    <property type="protein sequence ID" value="CAI9273292.1"/>
    <property type="molecule type" value="Genomic_DNA"/>
</dbReference>
<organism evidence="1 2">
    <name type="scientific">Lactuca saligna</name>
    <name type="common">Willowleaf lettuce</name>
    <dbReference type="NCBI Taxonomy" id="75948"/>
    <lineage>
        <taxon>Eukaryota</taxon>
        <taxon>Viridiplantae</taxon>
        <taxon>Streptophyta</taxon>
        <taxon>Embryophyta</taxon>
        <taxon>Tracheophyta</taxon>
        <taxon>Spermatophyta</taxon>
        <taxon>Magnoliopsida</taxon>
        <taxon>eudicotyledons</taxon>
        <taxon>Gunneridae</taxon>
        <taxon>Pentapetalae</taxon>
        <taxon>asterids</taxon>
        <taxon>campanulids</taxon>
        <taxon>Asterales</taxon>
        <taxon>Asteraceae</taxon>
        <taxon>Cichorioideae</taxon>
        <taxon>Cichorieae</taxon>
        <taxon>Lactucinae</taxon>
        <taxon>Lactuca</taxon>
    </lineage>
</organism>
<proteinExistence type="predicted"/>
<protein>
    <submittedName>
        <fullName evidence="1">Uncharacterized protein</fullName>
    </submittedName>
</protein>
<gene>
    <name evidence="1" type="ORF">LSALG_LOCUS13450</name>
</gene>
<sequence>MSEKMEPCHSNLYLGQTQELRKGWSFMLEVVSDCIPAIAEEARCMDLSIRSYRQVPTFSPPVLLLHVDDFKCFESSYLLIFFRKLIIPLGGRREGYNLDTVRGYVLLELYNTISYLISLQKLIWVNVHRLMFVARDSQHLLGEVRFCT</sequence>
<accession>A0AA35YG46</accession>